<name>A0A7D9JAD2_PARCT</name>
<evidence type="ECO:0000313" key="1">
    <source>
        <dbReference type="EMBL" id="CAB4025059.1"/>
    </source>
</evidence>
<dbReference type="EMBL" id="CACRXK020013385">
    <property type="protein sequence ID" value="CAB4025059.1"/>
    <property type="molecule type" value="Genomic_DNA"/>
</dbReference>
<keyword evidence="2" id="KW-1185">Reference proteome</keyword>
<organism evidence="1 2">
    <name type="scientific">Paramuricea clavata</name>
    <name type="common">Red gorgonian</name>
    <name type="synonym">Violescent sea-whip</name>
    <dbReference type="NCBI Taxonomy" id="317549"/>
    <lineage>
        <taxon>Eukaryota</taxon>
        <taxon>Metazoa</taxon>
        <taxon>Cnidaria</taxon>
        <taxon>Anthozoa</taxon>
        <taxon>Octocorallia</taxon>
        <taxon>Malacalcyonacea</taxon>
        <taxon>Plexauridae</taxon>
        <taxon>Paramuricea</taxon>
    </lineage>
</organism>
<dbReference type="Proteomes" id="UP001152795">
    <property type="component" value="Unassembled WGS sequence"/>
</dbReference>
<evidence type="ECO:0000313" key="2">
    <source>
        <dbReference type="Proteomes" id="UP001152795"/>
    </source>
</evidence>
<sequence length="250" mass="28195">MKCRAYFKDKPLSEINVEGLSKFREKSTWYPSKVDPALETFLNALQDKVFAIKERGHNFSNLSAEEREAFKNLKGYRDIVIKGADKGSAVVVWGLEDYCKEANRQLADVLVYENVSEEGNPLAKVSEIVRNKLENLKGKAVISEKNFNYLRGRPVISNCGTPTEGLSELEYHYLQPIVKSLPNVIRDTTDFLKRLQDLGDIPEGAILCTMDVVGLYPHIPHLEGLSSMRKSIEDFRIKCGMDKGGGTFCR</sequence>
<protein>
    <submittedName>
        <fullName evidence="1">Uncharacterized protein</fullName>
    </submittedName>
</protein>
<reference evidence="1" key="1">
    <citation type="submission" date="2020-04" db="EMBL/GenBank/DDBJ databases">
        <authorList>
            <person name="Alioto T."/>
            <person name="Alioto T."/>
            <person name="Gomez Garrido J."/>
        </authorList>
    </citation>
    <scope>NUCLEOTIDE SEQUENCE</scope>
    <source>
        <strain evidence="1">A484AB</strain>
    </source>
</reference>
<dbReference type="OrthoDB" id="5980831at2759"/>
<accession>A0A7D9JAD2</accession>
<proteinExistence type="predicted"/>
<dbReference type="AlphaFoldDB" id="A0A7D9JAD2"/>
<comment type="caution">
    <text evidence="1">The sequence shown here is derived from an EMBL/GenBank/DDBJ whole genome shotgun (WGS) entry which is preliminary data.</text>
</comment>
<gene>
    <name evidence="1" type="ORF">PACLA_8A061279</name>
</gene>